<proteinExistence type="inferred from homology"/>
<sequence>MTEDRWGSGRRPSRWTSGDPGSDDAAHGGHGAADTTRGRPTGHSPAGGESGFEQGRDSARLHDIAQPALRAVDESNLAPIIPLFGTSGRGMAAHPSRGTARVGEGLTSSGPWPRSGRRRDVFAPDHSDGVHGEDGGADDAERASVPSTDEMRERAEAVLLRKLRSRSLSLSEARAVVRGIEGADDVLADAVIEHFTDLGYLDDSSFAEQLAMSAIERRGQGRRAIAETLRKRGIPRDVVDAAIADLPDDDAERALDFARSKVRSLRGDEYDASLRRLAGQLARRGYPSSVALTAARTALDEAGMSRRRTHSRPSPSPGVRFTPDD</sequence>
<feature type="compositionally biased region" description="Basic and acidic residues" evidence="6">
    <location>
        <begin position="54"/>
        <end position="63"/>
    </location>
</feature>
<dbReference type="Gene3D" id="1.10.10.10">
    <property type="entry name" value="Winged helix-like DNA-binding domain superfamily/Winged helix DNA-binding domain"/>
    <property type="match status" value="1"/>
</dbReference>
<feature type="region of interest" description="Disordered" evidence="6">
    <location>
        <begin position="298"/>
        <end position="325"/>
    </location>
</feature>
<keyword evidence="4 5" id="KW-0963">Cytoplasm</keyword>
<evidence type="ECO:0000313" key="8">
    <source>
        <dbReference type="EMBL" id="MDQ1122700.1"/>
    </source>
</evidence>
<keyword evidence="9" id="KW-1185">Reference proteome</keyword>
<evidence type="ECO:0000256" key="5">
    <source>
        <dbReference type="HAMAP-Rule" id="MF_01114"/>
    </source>
</evidence>
<protein>
    <recommendedName>
        <fullName evidence="3 5">Regulatory protein RecX</fullName>
    </recommendedName>
</protein>
<dbReference type="InterPro" id="IPR003783">
    <property type="entry name" value="Regulatory_RecX"/>
</dbReference>
<feature type="domain" description="RecX second three-helical" evidence="7">
    <location>
        <begin position="202"/>
        <end position="242"/>
    </location>
</feature>
<feature type="compositionally biased region" description="Basic and acidic residues" evidence="6">
    <location>
        <begin position="118"/>
        <end position="142"/>
    </location>
</feature>
<comment type="similarity">
    <text evidence="2 5">Belongs to the RecX family.</text>
</comment>
<dbReference type="PANTHER" id="PTHR33602:SF1">
    <property type="entry name" value="REGULATORY PROTEIN RECX FAMILY PROTEIN"/>
    <property type="match status" value="1"/>
</dbReference>
<feature type="region of interest" description="Disordered" evidence="6">
    <location>
        <begin position="1"/>
        <end position="151"/>
    </location>
</feature>
<evidence type="ECO:0000256" key="3">
    <source>
        <dbReference type="ARBA" id="ARBA00018111"/>
    </source>
</evidence>
<evidence type="ECO:0000256" key="4">
    <source>
        <dbReference type="ARBA" id="ARBA00022490"/>
    </source>
</evidence>
<dbReference type="RefSeq" id="WP_307481341.1">
    <property type="nucleotide sequence ID" value="NZ_JAUTBF010000001.1"/>
</dbReference>
<dbReference type="EMBL" id="JAUTBF010000001">
    <property type="protein sequence ID" value="MDQ1122700.1"/>
    <property type="molecule type" value="Genomic_DNA"/>
</dbReference>
<dbReference type="InterPro" id="IPR053924">
    <property type="entry name" value="RecX_HTH_2nd"/>
</dbReference>
<evidence type="ECO:0000256" key="2">
    <source>
        <dbReference type="ARBA" id="ARBA00009695"/>
    </source>
</evidence>
<dbReference type="InterPro" id="IPR036388">
    <property type="entry name" value="WH-like_DNA-bd_sf"/>
</dbReference>
<organism evidence="8 9">
    <name type="scientific">Microbacterium trichothecenolyticum</name>
    <name type="common">Aureobacterium trichothecenolyticum</name>
    <dbReference type="NCBI Taxonomy" id="69370"/>
    <lineage>
        <taxon>Bacteria</taxon>
        <taxon>Bacillati</taxon>
        <taxon>Actinomycetota</taxon>
        <taxon>Actinomycetes</taxon>
        <taxon>Micrococcales</taxon>
        <taxon>Microbacteriaceae</taxon>
        <taxon>Microbacterium</taxon>
    </lineage>
</organism>
<dbReference type="Proteomes" id="UP001226691">
    <property type="component" value="Unassembled WGS sequence"/>
</dbReference>
<dbReference type="PANTHER" id="PTHR33602">
    <property type="entry name" value="REGULATORY PROTEIN RECX FAMILY PROTEIN"/>
    <property type="match status" value="1"/>
</dbReference>
<comment type="subcellular location">
    <subcellularLocation>
        <location evidence="1 5">Cytoplasm</location>
    </subcellularLocation>
</comment>
<comment type="function">
    <text evidence="5">Modulates RecA activity.</text>
</comment>
<evidence type="ECO:0000259" key="7">
    <source>
        <dbReference type="Pfam" id="PF02631"/>
    </source>
</evidence>
<dbReference type="Pfam" id="PF02631">
    <property type="entry name" value="RecX_HTH2"/>
    <property type="match status" value="1"/>
</dbReference>
<evidence type="ECO:0000313" key="9">
    <source>
        <dbReference type="Proteomes" id="UP001226691"/>
    </source>
</evidence>
<evidence type="ECO:0000256" key="6">
    <source>
        <dbReference type="SAM" id="MobiDB-lite"/>
    </source>
</evidence>
<evidence type="ECO:0000256" key="1">
    <source>
        <dbReference type="ARBA" id="ARBA00004496"/>
    </source>
</evidence>
<accession>A0ABU0TTA9</accession>
<name>A0ABU0TTA9_MICTR</name>
<dbReference type="HAMAP" id="MF_01114">
    <property type="entry name" value="RecX"/>
    <property type="match status" value="1"/>
</dbReference>
<comment type="caution">
    <text evidence="8">The sequence shown here is derived from an EMBL/GenBank/DDBJ whole genome shotgun (WGS) entry which is preliminary data.</text>
</comment>
<reference evidence="8 9" key="1">
    <citation type="submission" date="2023-07" db="EMBL/GenBank/DDBJ databases">
        <title>Functional and genomic diversity of the sorghum phyllosphere microbiome.</title>
        <authorList>
            <person name="Shade A."/>
        </authorList>
    </citation>
    <scope>NUCLEOTIDE SEQUENCE [LARGE SCALE GENOMIC DNA]</scope>
    <source>
        <strain evidence="8 9">SORGH_AS_1207</strain>
    </source>
</reference>
<gene>
    <name evidence="5" type="primary">recX</name>
    <name evidence="8" type="ORF">QE412_001273</name>
</gene>